<dbReference type="GO" id="GO:0005634">
    <property type="term" value="C:nucleus"/>
    <property type="evidence" value="ECO:0007669"/>
    <property type="project" value="UniProtKB-SubCell"/>
</dbReference>
<dbReference type="GO" id="GO:0003677">
    <property type="term" value="F:DNA binding"/>
    <property type="evidence" value="ECO:0007669"/>
    <property type="project" value="UniProtKB-KW"/>
</dbReference>
<dbReference type="GO" id="GO:0008270">
    <property type="term" value="F:zinc ion binding"/>
    <property type="evidence" value="ECO:0007669"/>
    <property type="project" value="InterPro"/>
</dbReference>
<dbReference type="AlphaFoldDB" id="A0A0B7KLX5"/>
<evidence type="ECO:0000256" key="2">
    <source>
        <dbReference type="ARBA" id="ARBA00023015"/>
    </source>
</evidence>
<reference evidence="7" key="1">
    <citation type="submission" date="2015-01" db="EMBL/GenBank/DDBJ databases">
        <authorList>
            <person name="Durling Mikael"/>
        </authorList>
    </citation>
    <scope>NUCLEOTIDE SEQUENCE</scope>
</reference>
<dbReference type="SMART" id="SM00906">
    <property type="entry name" value="Fungal_trans"/>
    <property type="match status" value="1"/>
</dbReference>
<proteinExistence type="predicted"/>
<gene>
    <name evidence="7" type="ORF">BN869_000011789_1</name>
</gene>
<evidence type="ECO:0000256" key="3">
    <source>
        <dbReference type="ARBA" id="ARBA00023125"/>
    </source>
</evidence>
<keyword evidence="2" id="KW-0805">Transcription regulation</keyword>
<evidence type="ECO:0000259" key="6">
    <source>
        <dbReference type="SMART" id="SM00906"/>
    </source>
</evidence>
<evidence type="ECO:0000313" key="7">
    <source>
        <dbReference type="EMBL" id="CEO55731.1"/>
    </source>
</evidence>
<dbReference type="InterPro" id="IPR050987">
    <property type="entry name" value="AtrR-like"/>
</dbReference>
<dbReference type="CDD" id="cd12148">
    <property type="entry name" value="fungal_TF_MHR"/>
    <property type="match status" value="1"/>
</dbReference>
<evidence type="ECO:0000256" key="5">
    <source>
        <dbReference type="ARBA" id="ARBA00023242"/>
    </source>
</evidence>
<dbReference type="PANTHER" id="PTHR46910">
    <property type="entry name" value="TRANSCRIPTION FACTOR PDR1"/>
    <property type="match status" value="1"/>
</dbReference>
<evidence type="ECO:0000256" key="1">
    <source>
        <dbReference type="ARBA" id="ARBA00004123"/>
    </source>
</evidence>
<dbReference type="Pfam" id="PF04082">
    <property type="entry name" value="Fungal_trans"/>
    <property type="match status" value="1"/>
</dbReference>
<protein>
    <recommendedName>
        <fullName evidence="6">Xylanolytic transcriptional activator regulatory domain-containing protein</fullName>
    </recommendedName>
</protein>
<dbReference type="InterPro" id="IPR007219">
    <property type="entry name" value="XnlR_reg_dom"/>
</dbReference>
<comment type="subcellular location">
    <subcellularLocation>
        <location evidence="1">Nucleus</location>
    </subcellularLocation>
</comment>
<keyword evidence="3" id="KW-0238">DNA-binding</keyword>
<organism evidence="7">
    <name type="scientific">Bionectria ochroleuca</name>
    <name type="common">Gliocladium roseum</name>
    <dbReference type="NCBI Taxonomy" id="29856"/>
    <lineage>
        <taxon>Eukaryota</taxon>
        <taxon>Fungi</taxon>
        <taxon>Dikarya</taxon>
        <taxon>Ascomycota</taxon>
        <taxon>Pezizomycotina</taxon>
        <taxon>Sordariomycetes</taxon>
        <taxon>Hypocreomycetidae</taxon>
        <taxon>Hypocreales</taxon>
        <taxon>Bionectriaceae</taxon>
        <taxon>Clonostachys</taxon>
    </lineage>
</organism>
<dbReference type="GO" id="GO:0006351">
    <property type="term" value="P:DNA-templated transcription"/>
    <property type="evidence" value="ECO:0007669"/>
    <property type="project" value="InterPro"/>
</dbReference>
<evidence type="ECO:0000256" key="4">
    <source>
        <dbReference type="ARBA" id="ARBA00023163"/>
    </source>
</evidence>
<dbReference type="PANTHER" id="PTHR46910:SF37">
    <property type="entry name" value="ZN(II)2CYS6 TRANSCRIPTION FACTOR (EUROFUNG)"/>
    <property type="match status" value="1"/>
</dbReference>
<name>A0A0B7KLX5_BIOOC</name>
<accession>A0A0B7KLX5</accession>
<feature type="domain" description="Xylanolytic transcriptional activator regulatory" evidence="6">
    <location>
        <begin position="117"/>
        <end position="190"/>
    </location>
</feature>
<dbReference type="GO" id="GO:0003700">
    <property type="term" value="F:DNA-binding transcription factor activity"/>
    <property type="evidence" value="ECO:0007669"/>
    <property type="project" value="InterPro"/>
</dbReference>
<dbReference type="EMBL" id="CDPU01000056">
    <property type="protein sequence ID" value="CEO55731.1"/>
    <property type="molecule type" value="Genomic_DNA"/>
</dbReference>
<keyword evidence="5" id="KW-0539">Nucleus</keyword>
<sequence>MPIIESYFRVANQAVPLFTQDTFMRLVSGWYRNKNPKRDRPTCAAVLVVIALGLGCLSPGSGICSDSHERAELESFCLRNAQGILWELTTSSDHLIVVQAMLGLVMLFTKTSDLRPAGILISVAMRMSQRLQLHSSSSLTQFAANEGNERTRVFWVAYILDREISLRTRTPFIHCDTDIDVPLPTRDPEGHGTVWSSDGSSKLEFFRHRVELARLQGKIYDALFSSSALKLAPTERQKTVIKVDDMLNQWYSYIPLAFRLENAIQHAGEAVIISLTDMYHVYLSAIIITHGVYSRNAEWIQIVGLLGRAAIEDFAVALKGSRACTLNPNPPLPHAWDRCVNASRSCMKLFQAARLPDFYIYHSVCAHYSALLILLANNLIRPSHRHASADFQIAAISIELVDDTLHLAESPVYQSLHTVITDLFQRLNGTRGHAIQLWEGTPAGGDHATTEFQHSTQEHLGAHAVGAENDLLGFFETGGVLDGFGTDEIDLDFF</sequence>
<keyword evidence="4" id="KW-0804">Transcription</keyword>